<keyword evidence="3" id="KW-1185">Reference proteome</keyword>
<feature type="transmembrane region" description="Helical" evidence="1">
    <location>
        <begin position="417"/>
        <end position="438"/>
    </location>
</feature>
<keyword evidence="1" id="KW-0812">Transmembrane</keyword>
<feature type="transmembrane region" description="Helical" evidence="1">
    <location>
        <begin position="358"/>
        <end position="375"/>
    </location>
</feature>
<feature type="transmembrane region" description="Helical" evidence="1">
    <location>
        <begin position="108"/>
        <end position="124"/>
    </location>
</feature>
<feature type="transmembrane region" description="Helical" evidence="1">
    <location>
        <begin position="12"/>
        <end position="31"/>
    </location>
</feature>
<evidence type="ECO:0000313" key="3">
    <source>
        <dbReference type="Proteomes" id="UP001470288"/>
    </source>
</evidence>
<feature type="transmembrane region" description="Helical" evidence="1">
    <location>
        <begin position="130"/>
        <end position="147"/>
    </location>
</feature>
<feature type="transmembrane region" description="Helical" evidence="1">
    <location>
        <begin position="43"/>
        <end position="69"/>
    </location>
</feature>
<evidence type="ECO:0000313" key="2">
    <source>
        <dbReference type="EMBL" id="MEQ2579569.1"/>
    </source>
</evidence>
<feature type="transmembrane region" description="Helical" evidence="1">
    <location>
        <begin position="81"/>
        <end position="101"/>
    </location>
</feature>
<organism evidence="2 3">
    <name type="scientific">Hominiventricola aquisgranensis</name>
    <dbReference type="NCBI Taxonomy" id="3133164"/>
    <lineage>
        <taxon>Bacteria</taxon>
        <taxon>Bacillati</taxon>
        <taxon>Bacillota</taxon>
        <taxon>Clostridia</taxon>
        <taxon>Lachnospirales</taxon>
        <taxon>Lachnospiraceae</taxon>
        <taxon>Hominiventricola</taxon>
    </lineage>
</organism>
<feature type="transmembrane region" description="Helical" evidence="1">
    <location>
        <begin position="310"/>
        <end position="337"/>
    </location>
</feature>
<feature type="transmembrane region" description="Helical" evidence="1">
    <location>
        <begin position="176"/>
        <end position="193"/>
    </location>
</feature>
<proteinExistence type="predicted"/>
<dbReference type="Proteomes" id="UP001470288">
    <property type="component" value="Unassembled WGS sequence"/>
</dbReference>
<reference evidence="2 3" key="1">
    <citation type="submission" date="2024-03" db="EMBL/GenBank/DDBJ databases">
        <title>Human intestinal bacterial collection.</title>
        <authorList>
            <person name="Pauvert C."/>
            <person name="Hitch T.C.A."/>
            <person name="Clavel T."/>
        </authorList>
    </citation>
    <scope>NUCLEOTIDE SEQUENCE [LARGE SCALE GENOMIC DNA]</scope>
    <source>
        <strain evidence="2 3">CLA-AA-H78B</strain>
    </source>
</reference>
<evidence type="ECO:0000256" key="1">
    <source>
        <dbReference type="SAM" id="Phobius"/>
    </source>
</evidence>
<protein>
    <recommendedName>
        <fullName evidence="4">Glycosyltransferase RgtA/B/C/D-like domain-containing protein</fullName>
    </recommendedName>
</protein>
<name>A0ABV1I4L5_9FIRM</name>
<dbReference type="RefSeq" id="WP_349144819.1">
    <property type="nucleotide sequence ID" value="NZ_JBBMFC010000023.1"/>
</dbReference>
<accession>A0ABV1I4L5</accession>
<evidence type="ECO:0008006" key="4">
    <source>
        <dbReference type="Google" id="ProtNLM"/>
    </source>
</evidence>
<keyword evidence="1" id="KW-0472">Membrane</keyword>
<feature type="transmembrane region" description="Helical" evidence="1">
    <location>
        <begin position="381"/>
        <end position="405"/>
    </location>
</feature>
<keyword evidence="1" id="KW-1133">Transmembrane helix</keyword>
<comment type="caution">
    <text evidence="2">The sequence shown here is derived from an EMBL/GenBank/DDBJ whole genome shotgun (WGS) entry which is preliminary data.</text>
</comment>
<dbReference type="EMBL" id="JBBMFC010000023">
    <property type="protein sequence ID" value="MEQ2579569.1"/>
    <property type="molecule type" value="Genomic_DNA"/>
</dbReference>
<gene>
    <name evidence="2" type="ORF">WMO62_12125</name>
</gene>
<sequence length="705" mass="81018">MLKKRDYSVRQVQILFLVFHMIMVAYAVMFLHPYYGSNDEFTLAAIASGAYGSYTWYFIYLHSAFAWILRFFYTLYPAWNWYTLVMYGLIFVSLSAIGCTWIRRSKRIGGIMAVLLVLASLSPMYVELQYTKTAALVTAAGYILVFCSERKKRHLFGGIALLVLGSWIRFQAFGMISIAAFGFWLGLAVKAWRNRDWKTFFVRDCLPCVSAFVLVFGSIALENVLVYTPGSAEAHYKEYDKARQQLLDYGVPGWDEYQAEYEELGLTKTDVLNLQSWLIADYDRYTADTFKAIVAFRQDRPFQWEYLKDYLVILSLKPLFILSALATLLWLIPLLLIKKKKFWVSLNPDWKMIGRRDWIAVFWPYAALLGIYLYFIKIYRVLPIVVTACLLGTLICAWSAVLPDLEERWGEKLVGKRLAGTGAGAVVLTSCLLVRMLILPLTEQPLQESDASVAFRNLYDAISQDKDVYYAFDPISNTGVELGYSIFEKLPDNYLTNIFTLGGWETESPQIVSNLEAYDQRSLLTSLYKSDRAVLISDSMLEHIMLHLDSIYDGLFITYSKLNQFGNFNLYALSYKISGVKDDETHTAALDTTYTAENERYDVFEGSVNMTPEELEGKSVFLWTESKESGKRRIFQGVWQQQDANGLYSVLYDSSLEPTDRVRFMIPNLSYPLDDRYEVHIMIRDGDKGYKLMTDNLLYDRSTGV</sequence>